<dbReference type="SUPFAM" id="SSF52540">
    <property type="entry name" value="P-loop containing nucleoside triphosphate hydrolases"/>
    <property type="match status" value="1"/>
</dbReference>
<evidence type="ECO:0000313" key="1">
    <source>
        <dbReference type="EMBL" id="EAS46916.1"/>
    </source>
</evidence>
<dbReference type="InterPro" id="IPR027417">
    <property type="entry name" value="P-loop_NTPase"/>
</dbReference>
<name>Q1YRX9_9GAMM</name>
<dbReference type="eggNOG" id="COG4240">
    <property type="taxonomic scope" value="Bacteria"/>
</dbReference>
<accession>Q1YRX9</accession>
<comment type="caution">
    <text evidence="1">The sequence shown here is derived from an EMBL/GenBank/DDBJ whole genome shotgun (WGS) entry which is preliminary data.</text>
</comment>
<sequence>MTPAEQQFLTRNKLPESYLDSAEKWFSPLLEHYKTVGDRPLIIGINGSQGSGKSTLADYLCTLLSERYALRCVSLSLDDFYLTKLERQQLAATVHPLLATRGVPSTHDIPLAMETIAKLANGSADTLIPRFDKSRDDRMPEAQCERISGAVDIIVFEGWCVGAQPQTDEQLAESLNSLEAEQDADKIWRTTVNQALSGEYQELFDLLDELIMLQAPSFETVFNWRLEQEEKMRARLGDLASGEHLSGIMSASQISQFIAHYQRITEHSLGEMPQRADHLYKLDNQRQIVDCSHK</sequence>
<dbReference type="Proteomes" id="UP000005555">
    <property type="component" value="Unassembled WGS sequence"/>
</dbReference>
<dbReference type="STRING" id="314287.GB2207_04787"/>
<dbReference type="HOGENOM" id="CLU_056986_2_1_6"/>
<protein>
    <recommendedName>
        <fullName evidence="3">Kinase</fullName>
    </recommendedName>
</protein>
<organism evidence="1 2">
    <name type="scientific">gamma proteobacterium HTCC2207</name>
    <dbReference type="NCBI Taxonomy" id="314287"/>
    <lineage>
        <taxon>Bacteria</taxon>
        <taxon>Pseudomonadati</taxon>
        <taxon>Pseudomonadota</taxon>
        <taxon>Gammaproteobacteria</taxon>
        <taxon>Cellvibrionales</taxon>
        <taxon>Porticoccaceae</taxon>
        <taxon>SAR92 clade</taxon>
    </lineage>
</organism>
<evidence type="ECO:0000313" key="2">
    <source>
        <dbReference type="Proteomes" id="UP000005555"/>
    </source>
</evidence>
<gene>
    <name evidence="1" type="ORF">GB2207_04787</name>
</gene>
<dbReference type="EMBL" id="AAPI01000004">
    <property type="protein sequence ID" value="EAS46916.1"/>
    <property type="molecule type" value="Genomic_DNA"/>
</dbReference>
<dbReference type="PANTHER" id="PTHR10285">
    <property type="entry name" value="URIDINE KINASE"/>
    <property type="match status" value="1"/>
</dbReference>
<dbReference type="AlphaFoldDB" id="Q1YRX9"/>
<dbReference type="OrthoDB" id="455474at2"/>
<proteinExistence type="predicted"/>
<dbReference type="Gene3D" id="3.40.50.300">
    <property type="entry name" value="P-loop containing nucleotide triphosphate hydrolases"/>
    <property type="match status" value="1"/>
</dbReference>
<keyword evidence="2" id="KW-1185">Reference proteome</keyword>
<reference evidence="1 2" key="1">
    <citation type="submission" date="2006-03" db="EMBL/GenBank/DDBJ databases">
        <authorList>
            <person name="Giovannoni S.J."/>
            <person name="Cho J.-C."/>
            <person name="Ferriera S."/>
            <person name="Johnson J."/>
            <person name="Kravitz S."/>
            <person name="Halpern A."/>
            <person name="Remington K."/>
            <person name="Beeson K."/>
            <person name="Tran B."/>
            <person name="Rogers Y.-H."/>
            <person name="Friedman R."/>
            <person name="Venter J.C."/>
        </authorList>
    </citation>
    <scope>NUCLEOTIDE SEQUENCE [LARGE SCALE GENOMIC DNA]</scope>
    <source>
        <strain evidence="1 2">HTCC2207</strain>
    </source>
</reference>
<evidence type="ECO:0008006" key="3">
    <source>
        <dbReference type="Google" id="ProtNLM"/>
    </source>
</evidence>